<dbReference type="Proteomes" id="UP001589789">
    <property type="component" value="Unassembled WGS sequence"/>
</dbReference>
<protein>
    <submittedName>
        <fullName evidence="2">Uncharacterized protein</fullName>
    </submittedName>
</protein>
<feature type="signal peptide" evidence="1">
    <location>
        <begin position="1"/>
        <end position="26"/>
    </location>
</feature>
<evidence type="ECO:0000313" key="3">
    <source>
        <dbReference type="Proteomes" id="UP001589789"/>
    </source>
</evidence>
<evidence type="ECO:0000313" key="2">
    <source>
        <dbReference type="EMBL" id="MFC0385278.1"/>
    </source>
</evidence>
<dbReference type="RefSeq" id="WP_377049429.1">
    <property type="nucleotide sequence ID" value="NZ_JBHLVZ010000005.1"/>
</dbReference>
<reference evidence="2 3" key="1">
    <citation type="submission" date="2024-09" db="EMBL/GenBank/DDBJ databases">
        <authorList>
            <person name="Sun Q."/>
            <person name="Mori K."/>
        </authorList>
    </citation>
    <scope>NUCLEOTIDE SEQUENCE [LARGE SCALE GENOMIC DNA]</scope>
    <source>
        <strain evidence="2 3">CCM 7468</strain>
    </source>
</reference>
<evidence type="ECO:0000256" key="1">
    <source>
        <dbReference type="SAM" id="SignalP"/>
    </source>
</evidence>
<sequence>MISLSRLALVACLMGGLGALAPSAQAAPVSAAPMLGAAESGLHDGLVEDVRYVTRCRPVVVHRRDRFGRPVRVQRERCQRVWVGRGR</sequence>
<comment type="caution">
    <text evidence="2">The sequence shown here is derived from an EMBL/GenBank/DDBJ whole genome shotgun (WGS) entry which is preliminary data.</text>
</comment>
<proteinExistence type="predicted"/>
<feature type="chain" id="PRO_5046279458" evidence="1">
    <location>
        <begin position="27"/>
        <end position="87"/>
    </location>
</feature>
<organism evidence="2 3">
    <name type="scientific">Muricoccus vinaceus</name>
    <dbReference type="NCBI Taxonomy" id="424704"/>
    <lineage>
        <taxon>Bacteria</taxon>
        <taxon>Pseudomonadati</taxon>
        <taxon>Pseudomonadota</taxon>
        <taxon>Alphaproteobacteria</taxon>
        <taxon>Acetobacterales</taxon>
        <taxon>Roseomonadaceae</taxon>
        <taxon>Muricoccus</taxon>
    </lineage>
</organism>
<gene>
    <name evidence="2" type="ORF">ACFFIC_06890</name>
</gene>
<name>A0ABV6INU2_9PROT</name>
<keyword evidence="3" id="KW-1185">Reference proteome</keyword>
<accession>A0ABV6INU2</accession>
<keyword evidence="1" id="KW-0732">Signal</keyword>
<dbReference type="EMBL" id="JBHLVZ010000005">
    <property type="protein sequence ID" value="MFC0385278.1"/>
    <property type="molecule type" value="Genomic_DNA"/>
</dbReference>